<sequence>MSTTMGCTGSKKLPKIVLFGDSLTEWAFEEETEGFGWYLESWYKGKAEIVNQGTA</sequence>
<dbReference type="Gene3D" id="3.40.50.1110">
    <property type="entry name" value="SGNH hydrolase"/>
    <property type="match status" value="1"/>
</dbReference>
<evidence type="ECO:0000313" key="2">
    <source>
        <dbReference type="Proteomes" id="UP000799753"/>
    </source>
</evidence>
<dbReference type="SUPFAM" id="SSF52266">
    <property type="entry name" value="SGNH hydrolase"/>
    <property type="match status" value="1"/>
</dbReference>
<accession>A0A6A6SEG3</accession>
<proteinExistence type="predicted"/>
<dbReference type="InterPro" id="IPR036514">
    <property type="entry name" value="SGNH_hydro_sf"/>
</dbReference>
<organism evidence="1 2">
    <name type="scientific">Massarina eburnea CBS 473.64</name>
    <dbReference type="NCBI Taxonomy" id="1395130"/>
    <lineage>
        <taxon>Eukaryota</taxon>
        <taxon>Fungi</taxon>
        <taxon>Dikarya</taxon>
        <taxon>Ascomycota</taxon>
        <taxon>Pezizomycotina</taxon>
        <taxon>Dothideomycetes</taxon>
        <taxon>Pleosporomycetidae</taxon>
        <taxon>Pleosporales</taxon>
        <taxon>Massarineae</taxon>
        <taxon>Massarinaceae</taxon>
        <taxon>Massarina</taxon>
    </lineage>
</organism>
<gene>
    <name evidence="1" type="ORF">P280DRAFT_465117</name>
</gene>
<keyword evidence="2" id="KW-1185">Reference proteome</keyword>
<dbReference type="AlphaFoldDB" id="A0A6A6SEG3"/>
<evidence type="ECO:0008006" key="3">
    <source>
        <dbReference type="Google" id="ProtNLM"/>
    </source>
</evidence>
<name>A0A6A6SEG3_9PLEO</name>
<evidence type="ECO:0000313" key="1">
    <source>
        <dbReference type="EMBL" id="KAF2645251.1"/>
    </source>
</evidence>
<dbReference type="EMBL" id="MU006777">
    <property type="protein sequence ID" value="KAF2645251.1"/>
    <property type="molecule type" value="Genomic_DNA"/>
</dbReference>
<reference evidence="1" key="1">
    <citation type="journal article" date="2020" name="Stud. Mycol.">
        <title>101 Dothideomycetes genomes: a test case for predicting lifestyles and emergence of pathogens.</title>
        <authorList>
            <person name="Haridas S."/>
            <person name="Albert R."/>
            <person name="Binder M."/>
            <person name="Bloem J."/>
            <person name="Labutti K."/>
            <person name="Salamov A."/>
            <person name="Andreopoulos B."/>
            <person name="Baker S."/>
            <person name="Barry K."/>
            <person name="Bills G."/>
            <person name="Bluhm B."/>
            <person name="Cannon C."/>
            <person name="Castanera R."/>
            <person name="Culley D."/>
            <person name="Daum C."/>
            <person name="Ezra D."/>
            <person name="Gonzalez J."/>
            <person name="Henrissat B."/>
            <person name="Kuo A."/>
            <person name="Liang C."/>
            <person name="Lipzen A."/>
            <person name="Lutzoni F."/>
            <person name="Magnuson J."/>
            <person name="Mondo S."/>
            <person name="Nolan M."/>
            <person name="Ohm R."/>
            <person name="Pangilinan J."/>
            <person name="Park H.-J."/>
            <person name="Ramirez L."/>
            <person name="Alfaro M."/>
            <person name="Sun H."/>
            <person name="Tritt A."/>
            <person name="Yoshinaga Y."/>
            <person name="Zwiers L.-H."/>
            <person name="Turgeon B."/>
            <person name="Goodwin S."/>
            <person name="Spatafora J."/>
            <person name="Crous P."/>
            <person name="Grigoriev I."/>
        </authorList>
    </citation>
    <scope>NUCLEOTIDE SEQUENCE</scope>
    <source>
        <strain evidence="1">CBS 473.64</strain>
    </source>
</reference>
<protein>
    <recommendedName>
        <fullName evidence="3">SGNH hydrolase-type esterase domain-containing protein</fullName>
    </recommendedName>
</protein>
<dbReference type="Proteomes" id="UP000799753">
    <property type="component" value="Unassembled WGS sequence"/>
</dbReference>
<dbReference type="OrthoDB" id="671439at2759"/>